<evidence type="ECO:0000256" key="8">
    <source>
        <dbReference type="SAM" id="Phobius"/>
    </source>
</evidence>
<feature type="transmembrane region" description="Helical" evidence="8">
    <location>
        <begin position="144"/>
        <end position="161"/>
    </location>
</feature>
<dbReference type="GO" id="GO:0008233">
    <property type="term" value="F:peptidase activity"/>
    <property type="evidence" value="ECO:0007669"/>
    <property type="project" value="UniProtKB-KW"/>
</dbReference>
<accession>A0AAW6EBX7</accession>
<dbReference type="RefSeq" id="WP_195388989.1">
    <property type="nucleotide sequence ID" value="NZ_JADNGL010000019.1"/>
</dbReference>
<reference evidence="9" key="1">
    <citation type="submission" date="2023-01" db="EMBL/GenBank/DDBJ databases">
        <title>Human gut microbiome strain richness.</title>
        <authorList>
            <person name="Chen-Liaw A."/>
        </authorList>
    </citation>
    <scope>NUCLEOTIDE SEQUENCE</scope>
    <source>
        <strain evidence="9">1001275st1_F4_1001275B_160808</strain>
    </source>
</reference>
<evidence type="ECO:0000256" key="7">
    <source>
        <dbReference type="ARBA" id="ARBA00023136"/>
    </source>
</evidence>
<evidence type="ECO:0000256" key="3">
    <source>
        <dbReference type="ARBA" id="ARBA00022670"/>
    </source>
</evidence>
<feature type="transmembrane region" description="Helical" evidence="8">
    <location>
        <begin position="108"/>
        <end position="124"/>
    </location>
</feature>
<evidence type="ECO:0000256" key="5">
    <source>
        <dbReference type="ARBA" id="ARBA00022801"/>
    </source>
</evidence>
<keyword evidence="7 8" id="KW-0472">Membrane</keyword>
<dbReference type="GO" id="GO:0006508">
    <property type="term" value="P:proteolysis"/>
    <property type="evidence" value="ECO:0007669"/>
    <property type="project" value="UniProtKB-KW"/>
</dbReference>
<keyword evidence="2" id="KW-0673">Quorum sensing</keyword>
<dbReference type="EMBL" id="JAQMLV010000014">
    <property type="protein sequence ID" value="MDB8745480.1"/>
    <property type="molecule type" value="Genomic_DNA"/>
</dbReference>
<protein>
    <submittedName>
        <fullName evidence="9">Accessory gene regulator B family protein</fullName>
    </submittedName>
</protein>
<dbReference type="AlphaFoldDB" id="A0AAW6EBX7"/>
<feature type="transmembrane region" description="Helical" evidence="8">
    <location>
        <begin position="167"/>
        <end position="184"/>
    </location>
</feature>
<keyword evidence="5" id="KW-0378">Hydrolase</keyword>
<dbReference type="Pfam" id="PF04647">
    <property type="entry name" value="AgrB"/>
    <property type="match status" value="1"/>
</dbReference>
<dbReference type="InterPro" id="IPR006741">
    <property type="entry name" value="AgrB"/>
</dbReference>
<dbReference type="GO" id="GO:0009372">
    <property type="term" value="P:quorum sensing"/>
    <property type="evidence" value="ECO:0007669"/>
    <property type="project" value="UniProtKB-KW"/>
</dbReference>
<feature type="transmembrane region" description="Helical" evidence="8">
    <location>
        <begin position="35"/>
        <end position="61"/>
    </location>
</feature>
<keyword evidence="4 8" id="KW-0812">Transmembrane</keyword>
<keyword evidence="3" id="KW-0645">Protease</keyword>
<sequence>MFAKLAEYLTQQLENETVISSDKRELYRYGFQNGMILMLNFITSILIGVIFGKALESIILLAAYIPLRSYAGGHHSSSSEKCYIVSSLIMIIWMCLLKFQILSTSCCVIMLIAGLIVFIMLAPVEDKNKPLDEDEIHIYRKRSFAVLLIEICVWLIFVLFIHKFKQVIPIVIFTEALMLLLGKIKNIRYKKVN</sequence>
<dbReference type="GO" id="GO:0016020">
    <property type="term" value="C:membrane"/>
    <property type="evidence" value="ECO:0007669"/>
    <property type="project" value="InterPro"/>
</dbReference>
<proteinExistence type="predicted"/>
<evidence type="ECO:0000256" key="1">
    <source>
        <dbReference type="ARBA" id="ARBA00022475"/>
    </source>
</evidence>
<evidence type="ECO:0000256" key="4">
    <source>
        <dbReference type="ARBA" id="ARBA00022692"/>
    </source>
</evidence>
<evidence type="ECO:0000313" key="10">
    <source>
        <dbReference type="Proteomes" id="UP001211015"/>
    </source>
</evidence>
<organism evidence="9 10">
    <name type="scientific">Ruminococcus bicirculans</name>
    <name type="common">ex Wegman et al. 2014</name>
    <dbReference type="NCBI Taxonomy" id="1160721"/>
    <lineage>
        <taxon>Bacteria</taxon>
        <taxon>Bacillati</taxon>
        <taxon>Bacillota</taxon>
        <taxon>Clostridia</taxon>
        <taxon>Eubacteriales</taxon>
        <taxon>Oscillospiraceae</taxon>
        <taxon>Ruminococcus</taxon>
    </lineage>
</organism>
<evidence type="ECO:0000313" key="9">
    <source>
        <dbReference type="EMBL" id="MDB8745480.1"/>
    </source>
</evidence>
<name>A0AAW6EBX7_9FIRM</name>
<dbReference type="SMART" id="SM00793">
    <property type="entry name" value="AgrB"/>
    <property type="match status" value="1"/>
</dbReference>
<keyword evidence="1" id="KW-1003">Cell membrane</keyword>
<keyword evidence="6 8" id="KW-1133">Transmembrane helix</keyword>
<dbReference type="Proteomes" id="UP001211015">
    <property type="component" value="Unassembled WGS sequence"/>
</dbReference>
<gene>
    <name evidence="9" type="ORF">PNU62_10665</name>
</gene>
<comment type="caution">
    <text evidence="9">The sequence shown here is derived from an EMBL/GenBank/DDBJ whole genome shotgun (WGS) entry which is preliminary data.</text>
</comment>
<evidence type="ECO:0000256" key="2">
    <source>
        <dbReference type="ARBA" id="ARBA00022654"/>
    </source>
</evidence>
<evidence type="ECO:0000256" key="6">
    <source>
        <dbReference type="ARBA" id="ARBA00022989"/>
    </source>
</evidence>